<name>A0ABY5W1I6_9ACTN</name>
<dbReference type="PROSITE" id="PS51257">
    <property type="entry name" value="PROKAR_LIPOPROTEIN"/>
    <property type="match status" value="1"/>
</dbReference>
<dbReference type="EMBL" id="CP073720">
    <property type="protein sequence ID" value="UWP81926.1"/>
    <property type="molecule type" value="Genomic_DNA"/>
</dbReference>
<proteinExistence type="predicted"/>
<evidence type="ECO:0008006" key="3">
    <source>
        <dbReference type="Google" id="ProtNLM"/>
    </source>
</evidence>
<reference evidence="1" key="1">
    <citation type="submission" date="2021-04" db="EMBL/GenBank/DDBJ databases">
        <authorList>
            <person name="Hartkoorn R.C."/>
            <person name="Beaudoing E."/>
            <person name="Hot D."/>
        </authorList>
    </citation>
    <scope>NUCLEOTIDE SEQUENCE</scope>
    <source>
        <strain evidence="1">NRRL B-16292</strain>
    </source>
</reference>
<organism evidence="1 2">
    <name type="scientific">Dactylosporangium fulvum</name>
    <dbReference type="NCBI Taxonomy" id="53359"/>
    <lineage>
        <taxon>Bacteria</taxon>
        <taxon>Bacillati</taxon>
        <taxon>Actinomycetota</taxon>
        <taxon>Actinomycetes</taxon>
        <taxon>Micromonosporales</taxon>
        <taxon>Micromonosporaceae</taxon>
        <taxon>Dactylosporangium</taxon>
    </lineage>
</organism>
<protein>
    <recommendedName>
        <fullName evidence="3">Lipoprotein</fullName>
    </recommendedName>
</protein>
<dbReference type="RefSeq" id="WP_259859705.1">
    <property type="nucleotide sequence ID" value="NZ_BAAAST010000044.1"/>
</dbReference>
<sequence length="244" mass="25064">MHRASSRILTVATASVLGAGVLGCGVINQVKQTVDNVSAISDLADRMGKSGQLTFTAEYKTDDGSATTVVQQPPKAAYLGKEGRFILTEDTLLSCSGPANKTVCHKSPVQTGQLSSADQAAYLSAVAGGGFINTEMALALMTAAAVVPGVKIAQNTATIAGQKSDCLDVTGIPKDSDPNAVTAKEFHVCVAENGLLTRFKGVGTDDKQLGVELTKYSEQVDPQAFVAPKGAKIIEGTAPPAPGN</sequence>
<reference evidence="1" key="2">
    <citation type="submission" date="2022-09" db="EMBL/GenBank/DDBJ databases">
        <title>Biosynthetic gene clusters of Dactylosporangioum fulvum.</title>
        <authorList>
            <person name="Caradec T."/>
        </authorList>
    </citation>
    <scope>NUCLEOTIDE SEQUENCE</scope>
    <source>
        <strain evidence="1">NRRL B-16292</strain>
    </source>
</reference>
<evidence type="ECO:0000313" key="1">
    <source>
        <dbReference type="EMBL" id="UWP81926.1"/>
    </source>
</evidence>
<accession>A0ABY5W1I6</accession>
<dbReference type="Proteomes" id="UP001059617">
    <property type="component" value="Chromosome"/>
</dbReference>
<evidence type="ECO:0000313" key="2">
    <source>
        <dbReference type="Proteomes" id="UP001059617"/>
    </source>
</evidence>
<gene>
    <name evidence="1" type="ORF">Dfulv_43750</name>
</gene>
<keyword evidence="2" id="KW-1185">Reference proteome</keyword>